<comment type="similarity">
    <text evidence="1">Belongs to the FGGY kinase family.</text>
</comment>
<name>A0ABT9MQV0_9ACTN</name>
<sequence>MTRTDDDVDLDAALDPLVLALDIGSTATRGGVHDASGRRVRGLQHKVPHAFTVAADGTSVIDPDQVVAEVELVLDAVTGDRGLATRIAGVAMDTFAASLIGVDGAGRALTPCLTYADSRSTGAVAALRDELDERAVQQRTGTRLHTSYHAPRLRWLAGAQPGIAAAVASWWSLGEYVLARLIGQPLAGTSTVAWTGLLDRHTGELDAELLAAAGVEAGQFSAPRDMTRPTSVAAPARWPALARAAWFPVITDGFASNIGSGATDATVLTAATATSGALRVLLDGPADPLPSGLWNYRVDAGRTLLGGAINDVGRAVSWAENTLRLGPSLADVLAAPPTDATPLVLPYLTGERAPGWAGGVRAMLGGVSAATDADALFRGIIEGVAMTYARVADDLHPAAPRVVEIAAAGRVSNDLPAWLRVLADVLGRPVTHVTRRRATQHGTALLALDVLAPDVPRAPRPTGATYEPRPAHVAHYTGRRARFAEAYDALVHDRRTDSRP</sequence>
<evidence type="ECO:0000256" key="2">
    <source>
        <dbReference type="ARBA" id="ARBA00022679"/>
    </source>
</evidence>
<evidence type="ECO:0000259" key="5">
    <source>
        <dbReference type="Pfam" id="PF02782"/>
    </source>
</evidence>
<dbReference type="InterPro" id="IPR050406">
    <property type="entry name" value="FGGY_Carb_Kinase"/>
</dbReference>
<dbReference type="PANTHER" id="PTHR43095">
    <property type="entry name" value="SUGAR KINASE"/>
    <property type="match status" value="1"/>
</dbReference>
<evidence type="ECO:0000256" key="3">
    <source>
        <dbReference type="ARBA" id="ARBA00022777"/>
    </source>
</evidence>
<dbReference type="InterPro" id="IPR000577">
    <property type="entry name" value="Carb_kinase_FGGY"/>
</dbReference>
<reference evidence="6 7" key="1">
    <citation type="submission" date="2023-07" db="EMBL/GenBank/DDBJ databases">
        <title>Sequencing the genomes of 1000 actinobacteria strains.</title>
        <authorList>
            <person name="Klenk H.-P."/>
        </authorList>
    </citation>
    <scope>NUCLEOTIDE SEQUENCE [LARGE SCALE GENOMIC DNA]</scope>
    <source>
        <strain evidence="6 7">DSM 44710</strain>
    </source>
</reference>
<feature type="domain" description="Carbohydrate kinase FGGY C-terminal" evidence="5">
    <location>
        <begin position="296"/>
        <end position="447"/>
    </location>
</feature>
<accession>A0ABT9MQV0</accession>
<dbReference type="GO" id="GO:0046316">
    <property type="term" value="F:gluconokinase activity"/>
    <property type="evidence" value="ECO:0007669"/>
    <property type="project" value="UniProtKB-EC"/>
</dbReference>
<dbReference type="Gene3D" id="3.30.420.40">
    <property type="match status" value="2"/>
</dbReference>
<gene>
    <name evidence="6" type="ORF">J2S43_002320</name>
</gene>
<dbReference type="RefSeq" id="WP_306828892.1">
    <property type="nucleotide sequence ID" value="NZ_JAUSRA010000001.1"/>
</dbReference>
<evidence type="ECO:0000259" key="4">
    <source>
        <dbReference type="Pfam" id="PF00370"/>
    </source>
</evidence>
<dbReference type="Proteomes" id="UP001240984">
    <property type="component" value="Unassembled WGS sequence"/>
</dbReference>
<dbReference type="Pfam" id="PF02782">
    <property type="entry name" value="FGGY_C"/>
    <property type="match status" value="1"/>
</dbReference>
<evidence type="ECO:0000313" key="6">
    <source>
        <dbReference type="EMBL" id="MDP9793808.1"/>
    </source>
</evidence>
<dbReference type="InterPro" id="IPR018485">
    <property type="entry name" value="FGGY_C"/>
</dbReference>
<organism evidence="6 7">
    <name type="scientific">Catenuloplanes nepalensis</name>
    <dbReference type="NCBI Taxonomy" id="587533"/>
    <lineage>
        <taxon>Bacteria</taxon>
        <taxon>Bacillati</taxon>
        <taxon>Actinomycetota</taxon>
        <taxon>Actinomycetes</taxon>
        <taxon>Micromonosporales</taxon>
        <taxon>Micromonosporaceae</taxon>
        <taxon>Catenuloplanes</taxon>
    </lineage>
</organism>
<dbReference type="PANTHER" id="PTHR43095:SF2">
    <property type="entry name" value="GLUCONOKINASE"/>
    <property type="match status" value="1"/>
</dbReference>
<evidence type="ECO:0000313" key="7">
    <source>
        <dbReference type="Proteomes" id="UP001240984"/>
    </source>
</evidence>
<feature type="domain" description="Carbohydrate kinase FGGY N-terminal" evidence="4">
    <location>
        <begin position="18"/>
        <end position="221"/>
    </location>
</feature>
<dbReference type="InterPro" id="IPR043129">
    <property type="entry name" value="ATPase_NBD"/>
</dbReference>
<proteinExistence type="inferred from homology"/>
<evidence type="ECO:0000256" key="1">
    <source>
        <dbReference type="ARBA" id="ARBA00009156"/>
    </source>
</evidence>
<dbReference type="EMBL" id="JAUSRA010000001">
    <property type="protein sequence ID" value="MDP9793808.1"/>
    <property type="molecule type" value="Genomic_DNA"/>
</dbReference>
<keyword evidence="3" id="KW-0418">Kinase</keyword>
<dbReference type="CDD" id="cd07770">
    <property type="entry name" value="ASKHA_NBD_FGGY_GntK"/>
    <property type="match status" value="1"/>
</dbReference>
<dbReference type="SUPFAM" id="SSF53067">
    <property type="entry name" value="Actin-like ATPase domain"/>
    <property type="match status" value="2"/>
</dbReference>
<keyword evidence="7" id="KW-1185">Reference proteome</keyword>
<dbReference type="Pfam" id="PF00370">
    <property type="entry name" value="FGGY_N"/>
    <property type="match status" value="1"/>
</dbReference>
<dbReference type="EC" id="2.7.1.12" evidence="6"/>
<dbReference type="PIRSF" id="PIRSF000538">
    <property type="entry name" value="GlpK"/>
    <property type="match status" value="1"/>
</dbReference>
<keyword evidence="2 6" id="KW-0808">Transferase</keyword>
<dbReference type="InterPro" id="IPR018484">
    <property type="entry name" value="FGGY_N"/>
</dbReference>
<protein>
    <submittedName>
        <fullName evidence="6">Gluconokinase</fullName>
        <ecNumber evidence="6">2.7.1.12</ecNumber>
    </submittedName>
</protein>
<comment type="caution">
    <text evidence="6">The sequence shown here is derived from an EMBL/GenBank/DDBJ whole genome shotgun (WGS) entry which is preliminary data.</text>
</comment>